<dbReference type="Pfam" id="PF12833">
    <property type="entry name" value="HTH_18"/>
    <property type="match status" value="1"/>
</dbReference>
<dbReference type="AlphaFoldDB" id="A0A1D8P6D0"/>
<dbReference type="OrthoDB" id="799767at2"/>
<reference evidence="5 6" key="1">
    <citation type="submission" date="2016-10" db="EMBL/GenBank/DDBJ databases">
        <title>Lutibacter sp. LPB0138, isolated from marine gastropod.</title>
        <authorList>
            <person name="Kim E."/>
            <person name="Yi H."/>
        </authorList>
    </citation>
    <scope>NUCLEOTIDE SEQUENCE [LARGE SCALE GENOMIC DNA]</scope>
    <source>
        <strain evidence="5 6">LPB0138</strain>
    </source>
</reference>
<dbReference type="STRING" id="1850246.LPB138_05260"/>
<gene>
    <name evidence="5" type="ORF">LPB138_05260</name>
</gene>
<proteinExistence type="predicted"/>
<dbReference type="Gene3D" id="1.10.10.60">
    <property type="entry name" value="Homeodomain-like"/>
    <property type="match status" value="2"/>
</dbReference>
<dbReference type="PROSITE" id="PS00041">
    <property type="entry name" value="HTH_ARAC_FAMILY_1"/>
    <property type="match status" value="1"/>
</dbReference>
<evidence type="ECO:0000313" key="5">
    <source>
        <dbReference type="EMBL" id="AOW20124.1"/>
    </source>
</evidence>
<dbReference type="SMART" id="SM00342">
    <property type="entry name" value="HTH_ARAC"/>
    <property type="match status" value="1"/>
</dbReference>
<dbReference type="SUPFAM" id="SSF46689">
    <property type="entry name" value="Homeodomain-like"/>
    <property type="match status" value="2"/>
</dbReference>
<sequence length="320" mass="37604">MKTTEKSSIFDHGVFIKNDPEDLKIIDLLDFKEVLKNNKTEREFTNILKKANRINHEIEISHDFPLFKLHFQLNGNYEFCLKTIGSSKYKITEGYCNLFYLPNTKTKYKQIKQSGKSIEIIFSKTYLEQVIGNAYKEVFSKHEVTKSINKPFLLWKKNQVISLNLYNIIDDITNCKYNGSFKKPYLEAKIKELLIVILSDSNTKENKVLKKEIVKEDYDKISELENYIQSNLNKTLTINELAIFAGMNTSKLKQQFKIVYNSTVFKYITEQRMLKAKQLIINKNYSIKEASYKVGYKNPQHFTAAFKKLYNYLPSKLTDY</sequence>
<dbReference type="Proteomes" id="UP000176050">
    <property type="component" value="Chromosome"/>
</dbReference>
<accession>A0A1D8P6D0</accession>
<keyword evidence="1" id="KW-0805">Transcription regulation</keyword>
<dbReference type="GO" id="GO:0043565">
    <property type="term" value="F:sequence-specific DNA binding"/>
    <property type="evidence" value="ECO:0007669"/>
    <property type="project" value="InterPro"/>
</dbReference>
<dbReference type="InterPro" id="IPR018062">
    <property type="entry name" value="HTH_AraC-typ_CS"/>
</dbReference>
<evidence type="ECO:0000256" key="1">
    <source>
        <dbReference type="ARBA" id="ARBA00023015"/>
    </source>
</evidence>
<dbReference type="PROSITE" id="PS01124">
    <property type="entry name" value="HTH_ARAC_FAMILY_2"/>
    <property type="match status" value="1"/>
</dbReference>
<dbReference type="EMBL" id="CP017478">
    <property type="protein sequence ID" value="AOW20124.1"/>
    <property type="molecule type" value="Genomic_DNA"/>
</dbReference>
<dbReference type="InterPro" id="IPR053142">
    <property type="entry name" value="PchR_regulatory_protein"/>
</dbReference>
<dbReference type="RefSeq" id="WP_070236263.1">
    <property type="nucleotide sequence ID" value="NZ_CP017478.1"/>
</dbReference>
<dbReference type="InterPro" id="IPR018060">
    <property type="entry name" value="HTH_AraC"/>
</dbReference>
<name>A0A1D8P6D0_9FLAO</name>
<keyword evidence="6" id="KW-1185">Reference proteome</keyword>
<protein>
    <recommendedName>
        <fullName evidence="4">HTH araC/xylS-type domain-containing protein</fullName>
    </recommendedName>
</protein>
<evidence type="ECO:0000259" key="4">
    <source>
        <dbReference type="PROSITE" id="PS01124"/>
    </source>
</evidence>
<evidence type="ECO:0000256" key="3">
    <source>
        <dbReference type="ARBA" id="ARBA00023163"/>
    </source>
</evidence>
<dbReference type="InterPro" id="IPR009057">
    <property type="entry name" value="Homeodomain-like_sf"/>
</dbReference>
<keyword evidence="3" id="KW-0804">Transcription</keyword>
<dbReference type="KEGG" id="lul:LPB138_05260"/>
<keyword evidence="2" id="KW-0238">DNA-binding</keyword>
<evidence type="ECO:0000313" key="6">
    <source>
        <dbReference type="Proteomes" id="UP000176050"/>
    </source>
</evidence>
<dbReference type="PANTHER" id="PTHR47893">
    <property type="entry name" value="REGULATORY PROTEIN PCHR"/>
    <property type="match status" value="1"/>
</dbReference>
<organism evidence="5 6">
    <name type="scientific">Urechidicola croceus</name>
    <dbReference type="NCBI Taxonomy" id="1850246"/>
    <lineage>
        <taxon>Bacteria</taxon>
        <taxon>Pseudomonadati</taxon>
        <taxon>Bacteroidota</taxon>
        <taxon>Flavobacteriia</taxon>
        <taxon>Flavobacteriales</taxon>
        <taxon>Flavobacteriaceae</taxon>
        <taxon>Urechidicola</taxon>
    </lineage>
</organism>
<dbReference type="PANTHER" id="PTHR47893:SF1">
    <property type="entry name" value="REGULATORY PROTEIN PCHR"/>
    <property type="match status" value="1"/>
</dbReference>
<evidence type="ECO:0000256" key="2">
    <source>
        <dbReference type="ARBA" id="ARBA00023125"/>
    </source>
</evidence>
<dbReference type="GO" id="GO:0003700">
    <property type="term" value="F:DNA-binding transcription factor activity"/>
    <property type="evidence" value="ECO:0007669"/>
    <property type="project" value="InterPro"/>
</dbReference>
<feature type="domain" description="HTH araC/xylS-type" evidence="4">
    <location>
        <begin position="222"/>
        <end position="320"/>
    </location>
</feature>